<keyword evidence="1" id="KW-0472">Membrane</keyword>
<dbReference type="Gene3D" id="2.115.10.20">
    <property type="entry name" value="Glycosyl hydrolase domain, family 43"/>
    <property type="match status" value="1"/>
</dbReference>
<dbReference type="RefSeq" id="WP_125932881.1">
    <property type="nucleotide sequence ID" value="NZ_CP013290.1"/>
</dbReference>
<dbReference type="AlphaFoldDB" id="A0A7L9IZD5"/>
<protein>
    <submittedName>
        <fullName evidence="3">DUF4185 domain-containing protein</fullName>
    </submittedName>
</protein>
<evidence type="ECO:0000256" key="1">
    <source>
        <dbReference type="SAM" id="Phobius"/>
    </source>
</evidence>
<proteinExistence type="predicted"/>
<feature type="transmembrane region" description="Helical" evidence="1">
    <location>
        <begin position="20"/>
        <end position="39"/>
    </location>
</feature>
<reference evidence="3 4" key="1">
    <citation type="submission" date="2020-10" db="EMBL/GenBank/DDBJ databases">
        <title>Janibacter indicus TT2 genome sequence.</title>
        <authorList>
            <person name="Lee K."/>
            <person name="Ganzorig M."/>
        </authorList>
    </citation>
    <scope>NUCLEOTIDE SEQUENCE [LARGE SCALE GENOMIC DNA]</scope>
    <source>
        <strain evidence="3 4">TT2</strain>
    </source>
</reference>
<sequence length="732" mass="77037">MGPTDPDRPRLRQVMPPAVAMVLAVVVVAEIAWAAFVLAGSDDLRPHAVPAVVAADPVVAESVARQYDDLPGDPFDLRAVTNEDTARAALDDGSARAALIVDLEGSVDRLLLASANDDTLDAAIRDRVEQTDESLGRTVDVETVGPADADERREAARLAVALALLLGFLLAVGTSLRDGPVSRTHLRALRRTLVIGSASVVGGALIGVLVLRGSWVEVLVAAAVAGAAAVSTIALEALFGWAGLGLVVVAFFATGAPVLARVDPYLVGEPWASLAGLGVPGAGVDTATAVTLRGELPVGPAAVLLVWIATSLLVVVLAGSVRRRYAVPEPVGDESLRDLSGVNAWRVRVLGVVAPLTAAMLALAVVVPRAEAATPRPVASLAATADCVASGSVTSVDDLNRIAGLRGTDDFRGGDVGADALLQDGRRLWLFGDTLRGGQAGPTYVRNSMLVTDDRCLRAVLPKSGGALIPDRAGSGDNPVGHWPMSTIVDRRTGYDLVYVTTQRVQTTGSDAFDFHNLGLSIAVFVVPAGATPQLIEQRDIGADRSGREHPTWGAATALVGSGKDRWVYVYGTANPGSDKAWGYSLRVARVRPDDLLNQSRWRYWDGSGWSRSQADAIEMIAARDGVSQTLSVFTRGGRWYALSKRNDLLGSDITVWTANSPTGPWSSGTAVAQVSKGETGQVRYMPLAHPSLFPQAGSVVASYSTNDTNSERVAEDPLRYRPHFVRVTLPR</sequence>
<feature type="transmembrane region" description="Helical" evidence="1">
    <location>
        <begin position="158"/>
        <end position="176"/>
    </location>
</feature>
<gene>
    <name evidence="3" type="ORF">IGS73_17240</name>
</gene>
<dbReference type="InterPro" id="IPR023296">
    <property type="entry name" value="Glyco_hydro_beta-prop_sf"/>
</dbReference>
<keyword evidence="1" id="KW-0812">Transmembrane</keyword>
<accession>A0A7L9IZD5</accession>
<evidence type="ECO:0000313" key="3">
    <source>
        <dbReference type="EMBL" id="QOK22761.1"/>
    </source>
</evidence>
<evidence type="ECO:0000259" key="2">
    <source>
        <dbReference type="Pfam" id="PF13810"/>
    </source>
</evidence>
<feature type="transmembrane region" description="Helical" evidence="1">
    <location>
        <begin position="241"/>
        <end position="259"/>
    </location>
</feature>
<organism evidence="3 4">
    <name type="scientific">Janibacter indicus</name>
    <dbReference type="NCBI Taxonomy" id="857417"/>
    <lineage>
        <taxon>Bacteria</taxon>
        <taxon>Bacillati</taxon>
        <taxon>Actinomycetota</taxon>
        <taxon>Actinomycetes</taxon>
        <taxon>Micrococcales</taxon>
        <taxon>Intrasporangiaceae</taxon>
        <taxon>Janibacter</taxon>
    </lineage>
</organism>
<evidence type="ECO:0000313" key="4">
    <source>
        <dbReference type="Proteomes" id="UP000593998"/>
    </source>
</evidence>
<feature type="transmembrane region" description="Helical" evidence="1">
    <location>
        <begin position="298"/>
        <end position="318"/>
    </location>
</feature>
<feature type="transmembrane region" description="Helical" evidence="1">
    <location>
        <begin position="347"/>
        <end position="367"/>
    </location>
</feature>
<feature type="domain" description="DUF4185" evidence="2">
    <location>
        <begin position="557"/>
        <end position="696"/>
    </location>
</feature>
<keyword evidence="1" id="KW-1133">Transmembrane helix</keyword>
<dbReference type="Proteomes" id="UP000593998">
    <property type="component" value="Chromosome"/>
</dbReference>
<dbReference type="Pfam" id="PF13810">
    <property type="entry name" value="DUF4185"/>
    <property type="match status" value="1"/>
</dbReference>
<feature type="transmembrane region" description="Helical" evidence="1">
    <location>
        <begin position="188"/>
        <end position="211"/>
    </location>
</feature>
<dbReference type="InterPro" id="IPR025442">
    <property type="entry name" value="DUF4185"/>
</dbReference>
<dbReference type="EMBL" id="CP062789">
    <property type="protein sequence ID" value="QOK22761.1"/>
    <property type="molecule type" value="Genomic_DNA"/>
</dbReference>
<name>A0A7L9IZD5_9MICO</name>